<evidence type="ECO:0000256" key="3">
    <source>
        <dbReference type="ARBA" id="ARBA00023002"/>
    </source>
</evidence>
<dbReference type="FunFam" id="3.20.20.70:FF:000059">
    <property type="entry name" value="N-ethylmaleimide reductase, FMN-linked"/>
    <property type="match status" value="1"/>
</dbReference>
<dbReference type="EMBL" id="JAMOIM010000013">
    <property type="protein sequence ID" value="MCW6510027.1"/>
    <property type="molecule type" value="Genomic_DNA"/>
</dbReference>
<proteinExistence type="inferred from homology"/>
<dbReference type="Pfam" id="PF00724">
    <property type="entry name" value="Oxidored_FMN"/>
    <property type="match status" value="1"/>
</dbReference>
<reference evidence="5" key="1">
    <citation type="submission" date="2022-05" db="EMBL/GenBank/DDBJ databases">
        <authorList>
            <person name="Pankratov T."/>
        </authorList>
    </citation>
    <scope>NUCLEOTIDE SEQUENCE</scope>
    <source>
        <strain evidence="5">BP6-180914</strain>
    </source>
</reference>
<dbReference type="InterPro" id="IPR001155">
    <property type="entry name" value="OxRdtase_FMN_N"/>
</dbReference>
<comment type="similarity">
    <text evidence="2">Belongs to the NADH:flavin oxidoreductase/NADH oxidase family.</text>
</comment>
<evidence type="ECO:0000259" key="4">
    <source>
        <dbReference type="Pfam" id="PF00724"/>
    </source>
</evidence>
<gene>
    <name evidence="5" type="ORF">M8523_18565</name>
</gene>
<dbReference type="SUPFAM" id="SSF51395">
    <property type="entry name" value="FMN-linked oxidoreductases"/>
    <property type="match status" value="1"/>
</dbReference>
<sequence length="358" mass="38647">MTDLFTPFDLHGLTLPNRVLMSAMTRTRASEDGVPTDLMLDYYVQRASSGLMVTECVQVSDQAHGIIRCPGIHRDDQIAGWRRITDAVHAAGGRIFCQIWHCGRVAHPDMRGGEMPVGPSAIAATGDFFLPTGRVDFPIPRELDIAEIPAIVETFAQATRNARAAGFDGVELHGANGYLQDQFLQDGSNRRADAYGGSAENRTRLMLETAEAMIAAWSADRVGVRLSPSSSLYGVEDGNKRATFDFVIQALNALGVAYICLLEPNAKDAERAQIKHVVETFRDLVSVPLIVNTGFDKAKGNTAIASGQADLVAFGVPYIANPDLVERFETDAPLNKPNPALFYGTGSAGYTDYPALAA</sequence>
<dbReference type="GO" id="GO:0010181">
    <property type="term" value="F:FMN binding"/>
    <property type="evidence" value="ECO:0007669"/>
    <property type="project" value="InterPro"/>
</dbReference>
<accession>A0AA41YZD3</accession>
<dbReference type="InterPro" id="IPR013785">
    <property type="entry name" value="Aldolase_TIM"/>
</dbReference>
<dbReference type="GO" id="GO:0016628">
    <property type="term" value="F:oxidoreductase activity, acting on the CH-CH group of donors, NAD or NADP as acceptor"/>
    <property type="evidence" value="ECO:0007669"/>
    <property type="project" value="UniProtKB-ARBA"/>
</dbReference>
<keyword evidence="6" id="KW-1185">Reference proteome</keyword>
<dbReference type="Gene3D" id="3.20.20.70">
    <property type="entry name" value="Aldolase class I"/>
    <property type="match status" value="1"/>
</dbReference>
<name>A0AA41YZD3_9HYPH</name>
<dbReference type="PANTHER" id="PTHR22893">
    <property type="entry name" value="NADH OXIDOREDUCTASE-RELATED"/>
    <property type="match status" value="1"/>
</dbReference>
<dbReference type="PANTHER" id="PTHR22893:SF98">
    <property type="entry name" value="OXIDOREDUCTASE"/>
    <property type="match status" value="1"/>
</dbReference>
<dbReference type="GO" id="GO:0005829">
    <property type="term" value="C:cytosol"/>
    <property type="evidence" value="ECO:0007669"/>
    <property type="project" value="UniProtKB-ARBA"/>
</dbReference>
<dbReference type="AlphaFoldDB" id="A0AA41YZD3"/>
<keyword evidence="3" id="KW-0560">Oxidoreductase</keyword>
<dbReference type="CDD" id="cd02933">
    <property type="entry name" value="OYE_like_FMN"/>
    <property type="match status" value="1"/>
</dbReference>
<protein>
    <submittedName>
        <fullName evidence="5">Alkene reductase</fullName>
    </submittedName>
</protein>
<feature type="domain" description="NADH:flavin oxidoreductase/NADH oxidase N-terminal" evidence="4">
    <location>
        <begin position="3"/>
        <end position="334"/>
    </location>
</feature>
<dbReference type="RefSeq" id="WP_282586401.1">
    <property type="nucleotide sequence ID" value="NZ_JAMOIM010000013.1"/>
</dbReference>
<comment type="caution">
    <text evidence="5">The sequence shown here is derived from an EMBL/GenBank/DDBJ whole genome shotgun (WGS) entry which is preliminary data.</text>
</comment>
<evidence type="ECO:0000313" key="6">
    <source>
        <dbReference type="Proteomes" id="UP001165667"/>
    </source>
</evidence>
<dbReference type="Proteomes" id="UP001165667">
    <property type="component" value="Unassembled WGS sequence"/>
</dbReference>
<evidence type="ECO:0000256" key="1">
    <source>
        <dbReference type="ARBA" id="ARBA00001917"/>
    </source>
</evidence>
<evidence type="ECO:0000313" key="5">
    <source>
        <dbReference type="EMBL" id="MCW6510027.1"/>
    </source>
</evidence>
<comment type="cofactor">
    <cofactor evidence="1">
        <name>FMN</name>
        <dbReference type="ChEBI" id="CHEBI:58210"/>
    </cofactor>
</comment>
<dbReference type="InterPro" id="IPR045247">
    <property type="entry name" value="Oye-like"/>
</dbReference>
<organism evidence="5 6">
    <name type="scientific">Lichenifustis flavocetrariae</name>
    <dbReference type="NCBI Taxonomy" id="2949735"/>
    <lineage>
        <taxon>Bacteria</taxon>
        <taxon>Pseudomonadati</taxon>
        <taxon>Pseudomonadota</taxon>
        <taxon>Alphaproteobacteria</taxon>
        <taxon>Hyphomicrobiales</taxon>
        <taxon>Lichenihabitantaceae</taxon>
        <taxon>Lichenifustis</taxon>
    </lineage>
</organism>
<evidence type="ECO:0000256" key="2">
    <source>
        <dbReference type="ARBA" id="ARBA00005979"/>
    </source>
</evidence>